<gene>
    <name evidence="1" type="ORF">EJ03DRAFT_348778</name>
</gene>
<dbReference type="EMBL" id="ML995815">
    <property type="protein sequence ID" value="KAF2772400.1"/>
    <property type="molecule type" value="Genomic_DNA"/>
</dbReference>
<organism evidence="1 2">
    <name type="scientific">Teratosphaeria nubilosa</name>
    <dbReference type="NCBI Taxonomy" id="161662"/>
    <lineage>
        <taxon>Eukaryota</taxon>
        <taxon>Fungi</taxon>
        <taxon>Dikarya</taxon>
        <taxon>Ascomycota</taxon>
        <taxon>Pezizomycotina</taxon>
        <taxon>Dothideomycetes</taxon>
        <taxon>Dothideomycetidae</taxon>
        <taxon>Mycosphaerellales</taxon>
        <taxon>Teratosphaeriaceae</taxon>
        <taxon>Teratosphaeria</taxon>
    </lineage>
</organism>
<dbReference type="Proteomes" id="UP000799436">
    <property type="component" value="Unassembled WGS sequence"/>
</dbReference>
<reference evidence="1" key="1">
    <citation type="journal article" date="2020" name="Stud. Mycol.">
        <title>101 Dothideomycetes genomes: a test case for predicting lifestyles and emergence of pathogens.</title>
        <authorList>
            <person name="Haridas S."/>
            <person name="Albert R."/>
            <person name="Binder M."/>
            <person name="Bloem J."/>
            <person name="Labutti K."/>
            <person name="Salamov A."/>
            <person name="Andreopoulos B."/>
            <person name="Baker S."/>
            <person name="Barry K."/>
            <person name="Bills G."/>
            <person name="Bluhm B."/>
            <person name="Cannon C."/>
            <person name="Castanera R."/>
            <person name="Culley D."/>
            <person name="Daum C."/>
            <person name="Ezra D."/>
            <person name="Gonzalez J."/>
            <person name="Henrissat B."/>
            <person name="Kuo A."/>
            <person name="Liang C."/>
            <person name="Lipzen A."/>
            <person name="Lutzoni F."/>
            <person name="Magnuson J."/>
            <person name="Mondo S."/>
            <person name="Nolan M."/>
            <person name="Ohm R."/>
            <person name="Pangilinan J."/>
            <person name="Park H.-J."/>
            <person name="Ramirez L."/>
            <person name="Alfaro M."/>
            <person name="Sun H."/>
            <person name="Tritt A."/>
            <person name="Yoshinaga Y."/>
            <person name="Zwiers L.-H."/>
            <person name="Turgeon B."/>
            <person name="Goodwin S."/>
            <person name="Spatafora J."/>
            <person name="Crous P."/>
            <person name="Grigoriev I."/>
        </authorList>
    </citation>
    <scope>NUCLEOTIDE SEQUENCE</scope>
    <source>
        <strain evidence="1">CBS 116005</strain>
    </source>
</reference>
<dbReference type="AlphaFoldDB" id="A0A6G1LIF8"/>
<evidence type="ECO:0000313" key="2">
    <source>
        <dbReference type="Proteomes" id="UP000799436"/>
    </source>
</evidence>
<protein>
    <submittedName>
        <fullName evidence="1">Uncharacterized protein</fullName>
    </submittedName>
</protein>
<keyword evidence="2" id="KW-1185">Reference proteome</keyword>
<evidence type="ECO:0000313" key="1">
    <source>
        <dbReference type="EMBL" id="KAF2772400.1"/>
    </source>
</evidence>
<name>A0A6G1LIF8_9PEZI</name>
<sequence length="258" mass="28784">MPHVCHPPCSAVLGGDGFVPATRRYSIARSPEIRSSTNPSAPHGLTDEPIAIILPDERSIATASHTTNQPGAAEEIEGDQHTAGNAFVATDGEHPVQGETPPAMRKQFFSTLAEMVRIFRAIYKDDDLINKNYRYIEGLQKGWDGVDAMESSLADPEDSANALFGRKSSDIQAAIDQYRKTQTNFREESQRAMTRISTGAKRLYRLKDDLYSTTLSRINIALSLEVPDLPQNFSSTLAYNHVSYEKEHPLREELWQVY</sequence>
<accession>A0A6G1LIF8</accession>
<proteinExistence type="predicted"/>